<dbReference type="RefSeq" id="WP_151144924.1">
    <property type="nucleotide sequence ID" value="NZ_WAGX01000005.1"/>
</dbReference>
<dbReference type="EMBL" id="WAGX01000005">
    <property type="protein sequence ID" value="KAB1438090.1"/>
    <property type="molecule type" value="Genomic_DNA"/>
</dbReference>
<dbReference type="InterPro" id="IPR051796">
    <property type="entry name" value="ISF_SsuE-like"/>
</dbReference>
<evidence type="ECO:0000313" key="5">
    <source>
        <dbReference type="Proteomes" id="UP000461768"/>
    </source>
</evidence>
<reference evidence="4 5" key="1">
    <citation type="submission" date="2019-09" db="EMBL/GenBank/DDBJ databases">
        <authorList>
            <person name="Valk L.C."/>
        </authorList>
    </citation>
    <scope>NUCLEOTIDE SEQUENCE [LARGE SCALE GENOMIC DNA]</scope>
    <source>
        <strain evidence="4">GalUA</strain>
    </source>
</reference>
<dbReference type="InterPro" id="IPR005025">
    <property type="entry name" value="FMN_Rdtase-like_dom"/>
</dbReference>
<evidence type="ECO:0000259" key="3">
    <source>
        <dbReference type="Pfam" id="PF03358"/>
    </source>
</evidence>
<gene>
    <name evidence="4" type="ORF">F7O84_11055</name>
</gene>
<dbReference type="PANTHER" id="PTHR43278">
    <property type="entry name" value="NAD(P)H-DEPENDENT FMN-CONTAINING OXIDOREDUCTASE YWQN-RELATED"/>
    <property type="match status" value="1"/>
</dbReference>
<dbReference type="Pfam" id="PF03358">
    <property type="entry name" value="FMN_red"/>
    <property type="match status" value="1"/>
</dbReference>
<reference evidence="4 5" key="2">
    <citation type="submission" date="2020-02" db="EMBL/GenBank/DDBJ databases">
        <title>Candidatus Galacturonibacter soehngenii shows hetero-acetogenic catabolism of galacturonic acid but lacks a canonical carbon monoxide dehydrogenase/acetyl-CoA synthase complex.</title>
        <authorList>
            <person name="Diender M."/>
            <person name="Stouten G.R."/>
            <person name="Petersen J.F."/>
            <person name="Nielsen P.H."/>
            <person name="Dueholm M.S."/>
            <person name="Pronk J.T."/>
            <person name="Van Loosdrecht M.C.M."/>
        </authorList>
    </citation>
    <scope>NUCLEOTIDE SEQUENCE [LARGE SCALE GENOMIC DNA]</scope>
    <source>
        <strain evidence="4">GalUA</strain>
    </source>
</reference>
<evidence type="ECO:0000256" key="2">
    <source>
        <dbReference type="ARBA" id="ARBA00022643"/>
    </source>
</evidence>
<dbReference type="Proteomes" id="UP000461768">
    <property type="component" value="Unassembled WGS sequence"/>
</dbReference>
<dbReference type="InterPro" id="IPR029039">
    <property type="entry name" value="Flavoprotein-like_sf"/>
</dbReference>
<evidence type="ECO:0000256" key="1">
    <source>
        <dbReference type="ARBA" id="ARBA00022630"/>
    </source>
</evidence>
<dbReference type="SUPFAM" id="SSF52218">
    <property type="entry name" value="Flavoproteins"/>
    <property type="match status" value="1"/>
</dbReference>
<keyword evidence="2" id="KW-0288">FMN</keyword>
<accession>A0A7V7UBS9</accession>
<keyword evidence="1" id="KW-0285">Flavoprotein</keyword>
<dbReference type="GO" id="GO:0016491">
    <property type="term" value="F:oxidoreductase activity"/>
    <property type="evidence" value="ECO:0007669"/>
    <property type="project" value="InterPro"/>
</dbReference>
<sequence length="217" mass="24671">MNIIAFNGSPRKNKNTATLLTHALEGAASLGAKTKLIHLYDLNFKGCVSCFACKRKDSKTYGSCSYQDDLTLILEEIKKADALIFGSPIFLGSISGEMKSFLERLVYPYLTYTKDYKTIFPRRIPTALFYTMNVTSKQMAELNYIESLKRNEVFLERTFGSVETFYVNDTSQFEDYSKYESSAFDLEKKAIVKKEQFPIDCQKAFDLGKSFVKVALS</sequence>
<protein>
    <submittedName>
        <fullName evidence="4">Flavodoxin family protein</fullName>
    </submittedName>
</protein>
<comment type="caution">
    <text evidence="4">The sequence shown here is derived from an EMBL/GenBank/DDBJ whole genome shotgun (WGS) entry which is preliminary data.</text>
</comment>
<feature type="domain" description="NADPH-dependent FMN reductase-like" evidence="3">
    <location>
        <begin position="1"/>
        <end position="107"/>
    </location>
</feature>
<dbReference type="AlphaFoldDB" id="A0A7V7UBS9"/>
<organism evidence="4 5">
    <name type="scientific">Candidatus Galacturonatibacter soehngenii</name>
    <dbReference type="NCBI Taxonomy" id="2307010"/>
    <lineage>
        <taxon>Bacteria</taxon>
        <taxon>Bacillati</taxon>
        <taxon>Bacillota</taxon>
        <taxon>Clostridia</taxon>
        <taxon>Lachnospirales</taxon>
        <taxon>Lachnospiraceae</taxon>
        <taxon>Candidatus Galacturonatibacter</taxon>
    </lineage>
</organism>
<name>A0A7V7UBS9_9FIRM</name>
<keyword evidence="5" id="KW-1185">Reference proteome</keyword>
<dbReference type="OrthoDB" id="9790975at2"/>
<dbReference type="PANTHER" id="PTHR43278:SF2">
    <property type="entry name" value="IRON-SULFUR FLAVOPROTEIN"/>
    <property type="match status" value="1"/>
</dbReference>
<dbReference type="Gene3D" id="3.40.50.360">
    <property type="match status" value="1"/>
</dbReference>
<proteinExistence type="predicted"/>
<evidence type="ECO:0000313" key="4">
    <source>
        <dbReference type="EMBL" id="KAB1438090.1"/>
    </source>
</evidence>